<evidence type="ECO:0000313" key="2">
    <source>
        <dbReference type="EMBL" id="KAF0295955.1"/>
    </source>
</evidence>
<accession>A0A6A4VP41</accession>
<proteinExistence type="predicted"/>
<feature type="compositionally biased region" description="Low complexity" evidence="1">
    <location>
        <begin position="525"/>
        <end position="535"/>
    </location>
</feature>
<keyword evidence="3" id="KW-1185">Reference proteome</keyword>
<feature type="compositionally biased region" description="Acidic residues" evidence="1">
    <location>
        <begin position="575"/>
        <end position="585"/>
    </location>
</feature>
<dbReference type="Gene3D" id="1.25.10.10">
    <property type="entry name" value="Leucine-rich Repeat Variant"/>
    <property type="match status" value="1"/>
</dbReference>
<dbReference type="Proteomes" id="UP000440578">
    <property type="component" value="Unassembled WGS sequence"/>
</dbReference>
<dbReference type="InterPro" id="IPR011989">
    <property type="entry name" value="ARM-like"/>
</dbReference>
<dbReference type="SUPFAM" id="SSF48371">
    <property type="entry name" value="ARM repeat"/>
    <property type="match status" value="1"/>
</dbReference>
<dbReference type="OrthoDB" id="8189007at2759"/>
<evidence type="ECO:0000313" key="3">
    <source>
        <dbReference type="Proteomes" id="UP000440578"/>
    </source>
</evidence>
<dbReference type="InterPro" id="IPR016024">
    <property type="entry name" value="ARM-type_fold"/>
</dbReference>
<sequence>MLLREANAAASTGPSRLSDPRRALSLMRHCAPRLPAAQLADRLAGWCQFLGGLLRAPRQQWCRDAACRTAACLLAEEARLEEAHRLLAGGALAQIVTPLLESPDQATLASLHCLRVVLLHFGRGCGAQRSQLTQYLLQLFDGEKPAVAWAACRCVALLPHTGPSGGGGAAYAAAWAGQMRGLLRAAHEHLDRLLDGVVEVRAYEVPERGEHELELPAVSADGAADPIRLRYRLARRVAAVCRVAALMLCSASKQPVTVPATALLELAQRCVSAGAAPVSAAMELQAARRAFWDVRAAALRMLEALIGCCGVSLVQRATALNGLLVSALQAPAAPRPSPAAEAAHRQALRTVRAWLTAAGAGCGLQDQAEKLITMLSEDTNPAATNGVTTNPSKKKRRGAGEWLEADLSARQSAPVARRPGRCLAALEVLCQLATALGPLLTVSAHRAAQQLCVGLLLEVQRATGAPPQPYDRPACRAGLYRLLRALVADPHPAWPAPVQFAVGLFAHGARDEDSTVSMLCQDSPGALLSESSSSADGRRSVELAEMEEDQKSIVLGGSEDGEEESRPTARRPAPDESDEVEILET</sequence>
<gene>
    <name evidence="2" type="primary">pelp1_1</name>
    <name evidence="2" type="ORF">FJT64_006563</name>
</gene>
<feature type="region of interest" description="Disordered" evidence="1">
    <location>
        <begin position="525"/>
        <end position="585"/>
    </location>
</feature>
<dbReference type="EMBL" id="VIIS01001590">
    <property type="protein sequence ID" value="KAF0295955.1"/>
    <property type="molecule type" value="Genomic_DNA"/>
</dbReference>
<dbReference type="PANTHER" id="PTHR34105:SF1">
    <property type="entry name" value="PROLINE-, GLUTAMIC ACID- AND LEUCINE-RICH PROTEIN 1"/>
    <property type="match status" value="1"/>
</dbReference>
<dbReference type="GO" id="GO:0005634">
    <property type="term" value="C:nucleus"/>
    <property type="evidence" value="ECO:0007669"/>
    <property type="project" value="TreeGrafter"/>
</dbReference>
<reference evidence="2 3" key="1">
    <citation type="submission" date="2019-07" db="EMBL/GenBank/DDBJ databases">
        <title>Draft genome assembly of a fouling barnacle, Amphibalanus amphitrite (Darwin, 1854): The first reference genome for Thecostraca.</title>
        <authorList>
            <person name="Kim W."/>
        </authorList>
    </citation>
    <scope>NUCLEOTIDE SEQUENCE [LARGE SCALE GENOMIC DNA]</scope>
    <source>
        <strain evidence="2">SNU_AA5</strain>
        <tissue evidence="2">Soma without cirri and trophi</tissue>
    </source>
</reference>
<dbReference type="AlphaFoldDB" id="A0A6A4VP41"/>
<name>A0A6A4VP41_AMPAM</name>
<dbReference type="PANTHER" id="PTHR34105">
    <property type="entry name" value="PROLINE-, GLUTAMIC ACID- AND LEUCINE-RICH PROTEIN 1"/>
    <property type="match status" value="1"/>
</dbReference>
<feature type="region of interest" description="Disordered" evidence="1">
    <location>
        <begin position="1"/>
        <end position="20"/>
    </location>
</feature>
<protein>
    <submittedName>
        <fullName evidence="2">Proline-, glutamic acid-and leucine-rich protein 1</fullName>
    </submittedName>
</protein>
<comment type="caution">
    <text evidence="2">The sequence shown here is derived from an EMBL/GenBank/DDBJ whole genome shotgun (WGS) entry which is preliminary data.</text>
</comment>
<organism evidence="2 3">
    <name type="scientific">Amphibalanus amphitrite</name>
    <name type="common">Striped barnacle</name>
    <name type="synonym">Balanus amphitrite</name>
    <dbReference type="NCBI Taxonomy" id="1232801"/>
    <lineage>
        <taxon>Eukaryota</taxon>
        <taxon>Metazoa</taxon>
        <taxon>Ecdysozoa</taxon>
        <taxon>Arthropoda</taxon>
        <taxon>Crustacea</taxon>
        <taxon>Multicrustacea</taxon>
        <taxon>Cirripedia</taxon>
        <taxon>Thoracica</taxon>
        <taxon>Thoracicalcarea</taxon>
        <taxon>Balanomorpha</taxon>
        <taxon>Balanoidea</taxon>
        <taxon>Balanidae</taxon>
        <taxon>Amphibalaninae</taxon>
        <taxon>Amphibalanus</taxon>
    </lineage>
</organism>
<evidence type="ECO:0000256" key="1">
    <source>
        <dbReference type="SAM" id="MobiDB-lite"/>
    </source>
</evidence>
<dbReference type="GO" id="GO:0006364">
    <property type="term" value="P:rRNA processing"/>
    <property type="evidence" value="ECO:0007669"/>
    <property type="project" value="TreeGrafter"/>
</dbReference>